<dbReference type="CDD" id="cd00096">
    <property type="entry name" value="Ig"/>
    <property type="match status" value="1"/>
</dbReference>
<keyword evidence="2 8" id="KW-0732">Signal</keyword>
<evidence type="ECO:0000313" key="12">
    <source>
        <dbReference type="Proteomes" id="UP000215902"/>
    </source>
</evidence>
<dbReference type="EMBL" id="NIVC01001604">
    <property type="protein sequence ID" value="PAA65951.1"/>
    <property type="molecule type" value="Genomic_DNA"/>
</dbReference>
<feature type="transmembrane region" description="Helical" evidence="7">
    <location>
        <begin position="828"/>
        <end position="848"/>
    </location>
</feature>
<dbReference type="GO" id="GO:0004672">
    <property type="term" value="F:protein kinase activity"/>
    <property type="evidence" value="ECO:0007669"/>
    <property type="project" value="InterPro"/>
</dbReference>
<proteinExistence type="predicted"/>
<dbReference type="InterPro" id="IPR013098">
    <property type="entry name" value="Ig_I-set"/>
</dbReference>
<feature type="domain" description="Ig-like" evidence="10">
    <location>
        <begin position="144"/>
        <end position="229"/>
    </location>
</feature>
<gene>
    <name evidence="11" type="ORF">BOX15_Mlig017089g2</name>
</gene>
<dbReference type="GO" id="GO:0007156">
    <property type="term" value="P:homophilic cell adhesion via plasma membrane adhesion molecules"/>
    <property type="evidence" value="ECO:0007669"/>
    <property type="project" value="TreeGrafter"/>
</dbReference>
<feature type="compositionally biased region" description="Low complexity" evidence="6">
    <location>
        <begin position="949"/>
        <end position="966"/>
    </location>
</feature>
<evidence type="ECO:0000256" key="6">
    <source>
        <dbReference type="SAM" id="MobiDB-lite"/>
    </source>
</evidence>
<protein>
    <recommendedName>
        <fullName evidence="13">Receptor protein-tyrosine kinase</fullName>
    </recommendedName>
</protein>
<keyword evidence="12" id="KW-1185">Reference proteome</keyword>
<dbReference type="Pfam" id="PF07679">
    <property type="entry name" value="I-set"/>
    <property type="match status" value="1"/>
</dbReference>
<dbReference type="Gene3D" id="2.60.40.10">
    <property type="entry name" value="Immunoglobulins"/>
    <property type="match status" value="5"/>
</dbReference>
<dbReference type="PROSITE" id="PS50011">
    <property type="entry name" value="PROTEIN_KINASE_DOM"/>
    <property type="match status" value="1"/>
</dbReference>
<feature type="domain" description="Ig-like" evidence="10">
    <location>
        <begin position="609"/>
        <end position="698"/>
    </location>
</feature>
<dbReference type="InterPro" id="IPR050958">
    <property type="entry name" value="Cell_Adh-Cytoskel_Orgn"/>
</dbReference>
<dbReference type="PANTHER" id="PTHR45080">
    <property type="entry name" value="CONTACTIN 5"/>
    <property type="match status" value="1"/>
</dbReference>
<keyword evidence="5" id="KW-0393">Immunoglobulin domain</keyword>
<feature type="domain" description="Protein kinase" evidence="9">
    <location>
        <begin position="1014"/>
        <end position="1293"/>
    </location>
</feature>
<evidence type="ECO:0000256" key="1">
    <source>
        <dbReference type="ARBA" id="ARBA00004167"/>
    </source>
</evidence>
<dbReference type="InterPro" id="IPR003598">
    <property type="entry name" value="Ig_sub2"/>
</dbReference>
<keyword evidence="7" id="KW-0812">Transmembrane</keyword>
<dbReference type="InterPro" id="IPR001245">
    <property type="entry name" value="Ser-Thr/Tyr_kinase_cat_dom"/>
</dbReference>
<evidence type="ECO:0000256" key="2">
    <source>
        <dbReference type="ARBA" id="ARBA00022729"/>
    </source>
</evidence>
<evidence type="ECO:0008006" key="13">
    <source>
        <dbReference type="Google" id="ProtNLM"/>
    </source>
</evidence>
<dbReference type="InterPro" id="IPR007110">
    <property type="entry name" value="Ig-like_dom"/>
</dbReference>
<keyword evidence="7" id="KW-1133">Transmembrane helix</keyword>
<dbReference type="GO" id="GO:0005524">
    <property type="term" value="F:ATP binding"/>
    <property type="evidence" value="ECO:0007669"/>
    <property type="project" value="InterPro"/>
</dbReference>
<reference evidence="11 12" key="1">
    <citation type="submission" date="2017-06" db="EMBL/GenBank/DDBJ databases">
        <title>A platform for efficient transgenesis in Macrostomum lignano, a flatworm model organism for stem cell research.</title>
        <authorList>
            <person name="Berezikov E."/>
        </authorList>
    </citation>
    <scope>NUCLEOTIDE SEQUENCE [LARGE SCALE GENOMIC DNA]</scope>
    <source>
        <strain evidence="11">DV1</strain>
        <tissue evidence="11">Whole organism</tissue>
    </source>
</reference>
<dbReference type="Pfam" id="PF13927">
    <property type="entry name" value="Ig_3"/>
    <property type="match status" value="1"/>
</dbReference>
<feature type="domain" description="Ig-like" evidence="10">
    <location>
        <begin position="709"/>
        <end position="811"/>
    </location>
</feature>
<evidence type="ECO:0000313" key="11">
    <source>
        <dbReference type="EMBL" id="PAA65951.1"/>
    </source>
</evidence>
<feature type="domain" description="Ig-like" evidence="10">
    <location>
        <begin position="477"/>
        <end position="577"/>
    </location>
</feature>
<dbReference type="InterPro" id="IPR011009">
    <property type="entry name" value="Kinase-like_dom_sf"/>
</dbReference>
<feature type="chain" id="PRO_5012944291" description="Receptor protein-tyrosine kinase" evidence="8">
    <location>
        <begin position="19"/>
        <end position="1302"/>
    </location>
</feature>
<feature type="compositionally biased region" description="Polar residues" evidence="6">
    <location>
        <begin position="967"/>
        <end position="979"/>
    </location>
</feature>
<feature type="region of interest" description="Disordered" evidence="6">
    <location>
        <begin position="938"/>
        <end position="994"/>
    </location>
</feature>
<evidence type="ECO:0000256" key="8">
    <source>
        <dbReference type="SAM" id="SignalP"/>
    </source>
</evidence>
<dbReference type="SUPFAM" id="SSF48726">
    <property type="entry name" value="Immunoglobulin"/>
    <property type="match status" value="5"/>
</dbReference>
<dbReference type="GO" id="GO:0005886">
    <property type="term" value="C:plasma membrane"/>
    <property type="evidence" value="ECO:0007669"/>
    <property type="project" value="TreeGrafter"/>
</dbReference>
<name>A0A267EWQ5_9PLAT</name>
<evidence type="ECO:0000256" key="7">
    <source>
        <dbReference type="SAM" id="Phobius"/>
    </source>
</evidence>
<comment type="subcellular location">
    <subcellularLocation>
        <location evidence="1">Membrane</location>
        <topology evidence="1">Single-pass membrane protein</topology>
    </subcellularLocation>
</comment>
<accession>A0A267EWQ5</accession>
<feature type="region of interest" description="Disordered" evidence="6">
    <location>
        <begin position="902"/>
        <end position="925"/>
    </location>
</feature>
<dbReference type="InterPro" id="IPR036179">
    <property type="entry name" value="Ig-like_dom_sf"/>
</dbReference>
<dbReference type="SMART" id="SM00409">
    <property type="entry name" value="IG"/>
    <property type="match status" value="6"/>
</dbReference>
<evidence type="ECO:0000259" key="10">
    <source>
        <dbReference type="PROSITE" id="PS50835"/>
    </source>
</evidence>
<sequence>MPSLLLLALLALLQPFWGQAIAADESNMETITWKLCPPAVSKVREGSEALIRCAAKTDSEVPNTNVYRWEWQKTKGVFSPIRLSPSAKYWYDSETSAKVGDLKIRSVDRDDTGQLLSCLRGARTASKLILCHRKSTLSVYWVNPIVSVRQLQPVRPPRQGEPVRLLCSVEASEEPAAVHWFLNGKLLQPVDQSLYAIVGRELAIRNLSYATLGLYHCYAEMQPGDKLFSREPRPVLPEDMVSFFGPPVIYAKVSSADEAAASDLVELKAEFPASFAVTWYRFTDIGLEPSKEPIAATDPNVQRVGNNLLLRAGSWRRFATRMNLLGGRVTFGYFFMCHGVDLAAKRMGYYVYQIIPAQAPPLSELDNFEPPLSRVRIVRAGSDFVQRVYLNVSGDTVVKDSAASGWAPLPTAVWRDPGGVAVAADGSLSNSRLSVIRNYSLRIRDAKPEDSGVYDLLLSNQAGRASAQLHLLVSTPPLLSKVNQNISANESSVLFIDCLQPGDSVSPPPATEFSWYRLDPGGGNPSLVATSGTAGADSSGSRILQLPPQQASVHAENGRLIIHNLSVDASGQYVCLAVTRLSELGAILEQQDKEFARNTSGTVRLRVIPALRLCPNLANTLFVELKTQHVIDCPWSGLEQPSIAWYRLYPNGRRRRLPTSVGVELSKNNTRLTIHMSDPEFSGSYLIQANSSSQGTVTKRFSIVVGRRPVFDLISPNRTVTPGASVWLHCRASGSPPPLISWTLRRPGRSEAVIYDRTNSRPVPSASQRVVLFENGSLLINRMSQMDAGNYHCLAGTPFRVAQVLTSLQLASSLGSEAPGSESLTRTIAIVVSCSLGYLFLIIFLSMFCTLRRRKRRSDPAEQAAGTAAVAASSVDSRQSPGLSSQLQNQHLLQQSQRLYRQLQQPPHSPSHSSSPGGAGATQKIGGFFPLQQRQDSCYESATSRGSGPEQRPLLTQQPPQALQPLDSRSLTSDASYGSYSFGRRHTNTPANSVAESTLDRLAREHPVDRKQLVYGQGILGRGLFGQVRTAQLDGKPVFVKELTCDTAPNRYEFTEQVKMFTYCTSEFVTRLVGLSLDAGPIADSCPIIVLEYCENGNLYNRLVDMRNRTQQYPAATLLRMSHQAALALHSLHSLGFVHGDVGCRNLLVAPDDTVKLTNLGPCLDRFCGQYGQVESGLLLPLRWTAPEALARRHFGVKADVWSLGVTIGEIFTSARQPLPQLATDADVLAAAAAVAAAQLTSAGVAAAFCPVPSPEALSSAPAVRALIERCCSLSQDRRPTSGIVAGQLAEILRTSPTAPDC</sequence>
<organism evidence="11 12">
    <name type="scientific">Macrostomum lignano</name>
    <dbReference type="NCBI Taxonomy" id="282301"/>
    <lineage>
        <taxon>Eukaryota</taxon>
        <taxon>Metazoa</taxon>
        <taxon>Spiralia</taxon>
        <taxon>Lophotrochozoa</taxon>
        <taxon>Platyhelminthes</taxon>
        <taxon>Rhabditophora</taxon>
        <taxon>Macrostomorpha</taxon>
        <taxon>Macrostomida</taxon>
        <taxon>Macrostomidae</taxon>
        <taxon>Macrostomum</taxon>
    </lineage>
</organism>
<evidence type="ECO:0000256" key="3">
    <source>
        <dbReference type="ARBA" id="ARBA00023157"/>
    </source>
</evidence>
<dbReference type="PRINTS" id="PR00109">
    <property type="entry name" value="TYRKINASE"/>
</dbReference>
<dbReference type="PROSITE" id="PS50835">
    <property type="entry name" value="IG_LIKE"/>
    <property type="match status" value="4"/>
</dbReference>
<dbReference type="Gene3D" id="1.10.510.10">
    <property type="entry name" value="Transferase(Phosphotransferase) domain 1"/>
    <property type="match status" value="1"/>
</dbReference>
<keyword evidence="4" id="KW-0325">Glycoprotein</keyword>
<dbReference type="PANTHER" id="PTHR45080:SF8">
    <property type="entry name" value="IG-LIKE DOMAIN-CONTAINING PROTEIN"/>
    <property type="match status" value="1"/>
</dbReference>
<keyword evidence="7" id="KW-0472">Membrane</keyword>
<dbReference type="OrthoDB" id="2413561at2759"/>
<dbReference type="Pfam" id="PF07714">
    <property type="entry name" value="PK_Tyr_Ser-Thr"/>
    <property type="match status" value="1"/>
</dbReference>
<dbReference type="InterPro" id="IPR013783">
    <property type="entry name" value="Ig-like_fold"/>
</dbReference>
<dbReference type="InterPro" id="IPR003599">
    <property type="entry name" value="Ig_sub"/>
</dbReference>
<dbReference type="InterPro" id="IPR000719">
    <property type="entry name" value="Prot_kinase_dom"/>
</dbReference>
<evidence type="ECO:0000256" key="4">
    <source>
        <dbReference type="ARBA" id="ARBA00023180"/>
    </source>
</evidence>
<dbReference type="SMART" id="SM00408">
    <property type="entry name" value="IGc2"/>
    <property type="match status" value="3"/>
</dbReference>
<dbReference type="Proteomes" id="UP000215902">
    <property type="component" value="Unassembled WGS sequence"/>
</dbReference>
<keyword evidence="3" id="KW-1015">Disulfide bond</keyword>
<feature type="compositionally biased region" description="Low complexity" evidence="6">
    <location>
        <begin position="902"/>
        <end position="916"/>
    </location>
</feature>
<evidence type="ECO:0000259" key="9">
    <source>
        <dbReference type="PROSITE" id="PS50011"/>
    </source>
</evidence>
<dbReference type="STRING" id="282301.A0A267EWQ5"/>
<comment type="caution">
    <text evidence="11">The sequence shown here is derived from an EMBL/GenBank/DDBJ whole genome shotgun (WGS) entry which is preliminary data.</text>
</comment>
<evidence type="ECO:0000256" key="5">
    <source>
        <dbReference type="ARBA" id="ARBA00023319"/>
    </source>
</evidence>
<feature type="signal peptide" evidence="8">
    <location>
        <begin position="1"/>
        <end position="18"/>
    </location>
</feature>
<dbReference type="SUPFAM" id="SSF56112">
    <property type="entry name" value="Protein kinase-like (PK-like)"/>
    <property type="match status" value="1"/>
</dbReference>